<evidence type="ECO:0000313" key="2">
    <source>
        <dbReference type="EMBL" id="KAK2090194.1"/>
    </source>
</evidence>
<organism evidence="2 3">
    <name type="scientific">Saguinus oedipus</name>
    <name type="common">Cotton-top tamarin</name>
    <name type="synonym">Oedipomidas oedipus</name>
    <dbReference type="NCBI Taxonomy" id="9490"/>
    <lineage>
        <taxon>Eukaryota</taxon>
        <taxon>Metazoa</taxon>
        <taxon>Chordata</taxon>
        <taxon>Craniata</taxon>
        <taxon>Vertebrata</taxon>
        <taxon>Euteleostomi</taxon>
        <taxon>Mammalia</taxon>
        <taxon>Eutheria</taxon>
        <taxon>Euarchontoglires</taxon>
        <taxon>Primates</taxon>
        <taxon>Haplorrhini</taxon>
        <taxon>Platyrrhini</taxon>
        <taxon>Cebidae</taxon>
        <taxon>Callitrichinae</taxon>
        <taxon>Saguinus</taxon>
    </lineage>
</organism>
<gene>
    <name evidence="2" type="ORF">P7K49_031450</name>
</gene>
<comment type="caution">
    <text evidence="2">The sequence shown here is derived from an EMBL/GenBank/DDBJ whole genome shotgun (WGS) entry which is preliminary data.</text>
</comment>
<dbReference type="EMBL" id="JASSZA010000017">
    <property type="protein sequence ID" value="KAK2090194.1"/>
    <property type="molecule type" value="Genomic_DNA"/>
</dbReference>
<protein>
    <submittedName>
        <fullName evidence="2">Uncharacterized protein</fullName>
    </submittedName>
</protein>
<name>A0ABQ9TZG6_SAGOE</name>
<feature type="region of interest" description="Disordered" evidence="1">
    <location>
        <begin position="1"/>
        <end position="74"/>
    </location>
</feature>
<sequence>MPTLHLVSTGAIKPQNGTDRQKDRSPDSCNMLHMNSQEQLEFTRPPGEVASHPDSSSKRGLQPPASGMGTIRSLSTWQHRSGNWKCFCGHLDTLQQAHSHQGKDSPCSGRLKCH</sequence>
<proteinExistence type="predicted"/>
<evidence type="ECO:0000256" key="1">
    <source>
        <dbReference type="SAM" id="MobiDB-lite"/>
    </source>
</evidence>
<dbReference type="Proteomes" id="UP001266305">
    <property type="component" value="Unassembled WGS sequence"/>
</dbReference>
<keyword evidence="3" id="KW-1185">Reference proteome</keyword>
<reference evidence="2 3" key="1">
    <citation type="submission" date="2023-05" db="EMBL/GenBank/DDBJ databases">
        <title>B98-5 Cell Line De Novo Hybrid Assembly: An Optical Mapping Approach.</title>
        <authorList>
            <person name="Kananen K."/>
            <person name="Auerbach J.A."/>
            <person name="Kautto E."/>
            <person name="Blachly J.S."/>
        </authorList>
    </citation>
    <scope>NUCLEOTIDE SEQUENCE [LARGE SCALE GENOMIC DNA]</scope>
    <source>
        <strain evidence="2">B95-8</strain>
        <tissue evidence="2">Cell line</tissue>
    </source>
</reference>
<evidence type="ECO:0000313" key="3">
    <source>
        <dbReference type="Proteomes" id="UP001266305"/>
    </source>
</evidence>
<accession>A0ABQ9TZG6</accession>